<sequence length="289" mass="32395">MARRFIIFLIIISNGCLCADTMTVIRGGEQHLSSSNDFRKNPERSFEPEFDLDVVTNVTSLAGQTAYLTCRIKNLGNRTVSWVRHRDIHILTTGTYTYTSDQRFQALHRPLATGSGGKSWSEWTLCIKWVQERDSGIYECQLSTAPVTSHAFRLSVVVPMARILSGPDLYVDAGSTLNLTCVIELSPEPLEYIFWYYNQKVLNYDSPNSRKFVYTERENEVTTSRLLIKSTDQEDSGEYSCRPSNSKKASVRVHVLNGERLEAMQTGGAAVPVLSLLLIVLSSSSNGFS</sequence>
<dbReference type="InterPro" id="IPR013783">
    <property type="entry name" value="Ig-like_fold"/>
</dbReference>
<dbReference type="InterPro" id="IPR036179">
    <property type="entry name" value="Ig-like_dom_sf"/>
</dbReference>
<dbReference type="SMART" id="SM00408">
    <property type="entry name" value="IGc2"/>
    <property type="match status" value="2"/>
</dbReference>
<dbReference type="SUPFAM" id="SSF48726">
    <property type="entry name" value="Immunoglobulin"/>
    <property type="match status" value="2"/>
</dbReference>
<dbReference type="RefSeq" id="XP_046598484.1">
    <property type="nucleotide sequence ID" value="XM_046742528.1"/>
</dbReference>
<keyword evidence="1" id="KW-0732">Signal</keyword>
<proteinExistence type="predicted"/>
<evidence type="ECO:0000259" key="2">
    <source>
        <dbReference type="PROSITE" id="PS50835"/>
    </source>
</evidence>
<evidence type="ECO:0000313" key="4">
    <source>
        <dbReference type="RefSeq" id="XP_046598484.1"/>
    </source>
</evidence>
<feature type="signal peptide" evidence="1">
    <location>
        <begin position="1"/>
        <end position="18"/>
    </location>
</feature>
<accession>A0ABM3GDX6</accession>
<reference evidence="4" key="1">
    <citation type="submission" date="2025-08" db="UniProtKB">
        <authorList>
            <consortium name="RefSeq"/>
        </authorList>
    </citation>
    <scope>IDENTIFICATION</scope>
    <source>
        <tissue evidence="4">Thorax and Abdomen</tissue>
    </source>
</reference>
<dbReference type="Pfam" id="PF13927">
    <property type="entry name" value="Ig_3"/>
    <property type="match status" value="1"/>
</dbReference>
<dbReference type="Gene3D" id="2.60.40.10">
    <property type="entry name" value="Immunoglobulins"/>
    <property type="match status" value="2"/>
</dbReference>
<dbReference type="InterPro" id="IPR007110">
    <property type="entry name" value="Ig-like_dom"/>
</dbReference>
<protein>
    <submittedName>
        <fullName evidence="4">Kin of IRRE-like protein 1 isoform X2</fullName>
    </submittedName>
</protein>
<dbReference type="Pfam" id="PF07686">
    <property type="entry name" value="V-set"/>
    <property type="match status" value="1"/>
</dbReference>
<dbReference type="InterPro" id="IPR013106">
    <property type="entry name" value="Ig_V-set"/>
</dbReference>
<gene>
    <name evidence="4" type="primary">LOC107218940</name>
</gene>
<name>A0ABM3GDX6_NEOLC</name>
<feature type="chain" id="PRO_5045272777" evidence="1">
    <location>
        <begin position="19"/>
        <end position="289"/>
    </location>
</feature>
<evidence type="ECO:0000313" key="3">
    <source>
        <dbReference type="Proteomes" id="UP000829291"/>
    </source>
</evidence>
<dbReference type="PANTHER" id="PTHR23279">
    <property type="entry name" value="DEFECTIVE PROBOSCIS EXTENSION RESPONSE DPR -RELATED"/>
    <property type="match status" value="1"/>
</dbReference>
<dbReference type="InterPro" id="IPR003599">
    <property type="entry name" value="Ig_sub"/>
</dbReference>
<dbReference type="GeneID" id="107218940"/>
<organism evidence="3 4">
    <name type="scientific">Neodiprion lecontei</name>
    <name type="common">Redheaded pine sawfly</name>
    <dbReference type="NCBI Taxonomy" id="441921"/>
    <lineage>
        <taxon>Eukaryota</taxon>
        <taxon>Metazoa</taxon>
        <taxon>Ecdysozoa</taxon>
        <taxon>Arthropoda</taxon>
        <taxon>Hexapoda</taxon>
        <taxon>Insecta</taxon>
        <taxon>Pterygota</taxon>
        <taxon>Neoptera</taxon>
        <taxon>Endopterygota</taxon>
        <taxon>Hymenoptera</taxon>
        <taxon>Tenthredinoidea</taxon>
        <taxon>Diprionidae</taxon>
        <taxon>Diprioninae</taxon>
        <taxon>Neodiprion</taxon>
    </lineage>
</organism>
<feature type="domain" description="Ig-like" evidence="2">
    <location>
        <begin position="48"/>
        <end position="155"/>
    </location>
</feature>
<dbReference type="InterPro" id="IPR003598">
    <property type="entry name" value="Ig_sub2"/>
</dbReference>
<feature type="domain" description="Ig-like" evidence="2">
    <location>
        <begin position="159"/>
        <end position="252"/>
    </location>
</feature>
<dbReference type="CDD" id="cd00096">
    <property type="entry name" value="Ig"/>
    <property type="match status" value="1"/>
</dbReference>
<dbReference type="PANTHER" id="PTHR23279:SF46">
    <property type="entry name" value="DEFECTIVE PROBOSCIS EXTENSION RESPONSE 10, ISOFORM A-RELATED"/>
    <property type="match status" value="1"/>
</dbReference>
<dbReference type="Proteomes" id="UP000829291">
    <property type="component" value="Chromosome 6"/>
</dbReference>
<dbReference type="InterPro" id="IPR037448">
    <property type="entry name" value="Zig-8"/>
</dbReference>
<evidence type="ECO:0000256" key="1">
    <source>
        <dbReference type="SAM" id="SignalP"/>
    </source>
</evidence>
<dbReference type="PROSITE" id="PS50835">
    <property type="entry name" value="IG_LIKE"/>
    <property type="match status" value="2"/>
</dbReference>
<dbReference type="SMART" id="SM00409">
    <property type="entry name" value="IG"/>
    <property type="match status" value="2"/>
</dbReference>
<keyword evidence="3" id="KW-1185">Reference proteome</keyword>